<dbReference type="HOGENOM" id="CLU_1410511_0_0_1"/>
<sequence length="193" mass="22122">MASQNLISEIQGVNEVEHTVVGFFFFAFLHNTVTDTNSKEAPSSVSSSGNIPEQSRRQNRKDSNTSGGISKRMVNGDYWRIPIKILSVAAPPLNKQQTKKFLRFGKLRDRYRYALLNRDIKLLVPDLIEAYYGVNCLLNLIIRETCLSPITNADAFYSIRESNRKRMHNRIESGKGERQEKLRRNGNESQRTN</sequence>
<organism evidence="2 3">
    <name type="scientific">Tribolium castaneum</name>
    <name type="common">Red flour beetle</name>
    <dbReference type="NCBI Taxonomy" id="7070"/>
    <lineage>
        <taxon>Eukaryota</taxon>
        <taxon>Metazoa</taxon>
        <taxon>Ecdysozoa</taxon>
        <taxon>Arthropoda</taxon>
        <taxon>Hexapoda</taxon>
        <taxon>Insecta</taxon>
        <taxon>Pterygota</taxon>
        <taxon>Neoptera</taxon>
        <taxon>Endopterygota</taxon>
        <taxon>Coleoptera</taxon>
        <taxon>Polyphaga</taxon>
        <taxon>Cucujiformia</taxon>
        <taxon>Tenebrionidae</taxon>
        <taxon>Tenebrionidae incertae sedis</taxon>
        <taxon>Tribolium</taxon>
    </lineage>
</organism>
<feature type="region of interest" description="Disordered" evidence="1">
    <location>
        <begin position="37"/>
        <end position="69"/>
    </location>
</feature>
<gene>
    <name evidence="2" type="primary">GLEAN_08944</name>
    <name evidence="2" type="ORF">TcasGA2_TC008944</name>
</gene>
<name>D6WQB0_TRICA</name>
<feature type="compositionally biased region" description="Polar residues" evidence="1">
    <location>
        <begin position="37"/>
        <end position="53"/>
    </location>
</feature>
<reference evidence="2 3" key="2">
    <citation type="journal article" date="2010" name="Nucleic Acids Res.">
        <title>BeetleBase in 2010: revisions to provide comprehensive genomic information for Tribolium castaneum.</title>
        <authorList>
            <person name="Kim H.S."/>
            <person name="Murphy T."/>
            <person name="Xia J."/>
            <person name="Caragea D."/>
            <person name="Park Y."/>
            <person name="Beeman R.W."/>
            <person name="Lorenzen M.D."/>
            <person name="Butcher S."/>
            <person name="Manak J.R."/>
            <person name="Brown S.J."/>
        </authorList>
    </citation>
    <scope>GENOME REANNOTATION</scope>
    <source>
        <strain evidence="2 3">Georgia GA2</strain>
    </source>
</reference>
<feature type="region of interest" description="Disordered" evidence="1">
    <location>
        <begin position="167"/>
        <end position="193"/>
    </location>
</feature>
<proteinExistence type="predicted"/>
<feature type="compositionally biased region" description="Basic and acidic residues" evidence="1">
    <location>
        <begin position="54"/>
        <end position="63"/>
    </location>
</feature>
<evidence type="ECO:0000313" key="3">
    <source>
        <dbReference type="Proteomes" id="UP000007266"/>
    </source>
</evidence>
<dbReference type="AlphaFoldDB" id="D6WQB0"/>
<evidence type="ECO:0000313" key="2">
    <source>
        <dbReference type="EMBL" id="EFA06102.1"/>
    </source>
</evidence>
<protein>
    <submittedName>
        <fullName evidence="2">Uncharacterized protein</fullName>
    </submittedName>
</protein>
<keyword evidence="3" id="KW-1185">Reference proteome</keyword>
<feature type="compositionally biased region" description="Basic and acidic residues" evidence="1">
    <location>
        <begin position="167"/>
        <end position="186"/>
    </location>
</feature>
<reference evidence="2 3" key="1">
    <citation type="journal article" date="2008" name="Nature">
        <title>The genome of the model beetle and pest Tribolium castaneum.</title>
        <authorList>
            <consortium name="Tribolium Genome Sequencing Consortium"/>
            <person name="Richards S."/>
            <person name="Gibbs R.A."/>
            <person name="Weinstock G.M."/>
            <person name="Brown S.J."/>
            <person name="Denell R."/>
            <person name="Beeman R.W."/>
            <person name="Gibbs R."/>
            <person name="Beeman R.W."/>
            <person name="Brown S.J."/>
            <person name="Bucher G."/>
            <person name="Friedrich M."/>
            <person name="Grimmelikhuijzen C.J."/>
            <person name="Klingler M."/>
            <person name="Lorenzen M."/>
            <person name="Richards S."/>
            <person name="Roth S."/>
            <person name="Schroder R."/>
            <person name="Tautz D."/>
            <person name="Zdobnov E.M."/>
            <person name="Muzny D."/>
            <person name="Gibbs R.A."/>
            <person name="Weinstock G.M."/>
            <person name="Attaway T."/>
            <person name="Bell S."/>
            <person name="Buhay C.J."/>
            <person name="Chandrabose M.N."/>
            <person name="Chavez D."/>
            <person name="Clerk-Blankenburg K.P."/>
            <person name="Cree A."/>
            <person name="Dao M."/>
            <person name="Davis C."/>
            <person name="Chacko J."/>
            <person name="Dinh H."/>
            <person name="Dugan-Rocha S."/>
            <person name="Fowler G."/>
            <person name="Garner T.T."/>
            <person name="Garnes J."/>
            <person name="Gnirke A."/>
            <person name="Hawes A."/>
            <person name="Hernandez J."/>
            <person name="Hines S."/>
            <person name="Holder M."/>
            <person name="Hume J."/>
            <person name="Jhangiani S.N."/>
            <person name="Joshi V."/>
            <person name="Khan Z.M."/>
            <person name="Jackson L."/>
            <person name="Kovar C."/>
            <person name="Kowis A."/>
            <person name="Lee S."/>
            <person name="Lewis L.R."/>
            <person name="Margolis J."/>
            <person name="Morgan M."/>
            <person name="Nazareth L.V."/>
            <person name="Nguyen N."/>
            <person name="Okwuonu G."/>
            <person name="Parker D."/>
            <person name="Richards S."/>
            <person name="Ruiz S.J."/>
            <person name="Santibanez J."/>
            <person name="Savard J."/>
            <person name="Scherer S.E."/>
            <person name="Schneider B."/>
            <person name="Sodergren E."/>
            <person name="Tautz D."/>
            <person name="Vattahil S."/>
            <person name="Villasana D."/>
            <person name="White C.S."/>
            <person name="Wright R."/>
            <person name="Park Y."/>
            <person name="Beeman R.W."/>
            <person name="Lord J."/>
            <person name="Oppert B."/>
            <person name="Lorenzen M."/>
            <person name="Brown S."/>
            <person name="Wang L."/>
            <person name="Savard J."/>
            <person name="Tautz D."/>
            <person name="Richards S."/>
            <person name="Weinstock G."/>
            <person name="Gibbs R.A."/>
            <person name="Liu Y."/>
            <person name="Worley K."/>
            <person name="Weinstock G."/>
            <person name="Elsik C.G."/>
            <person name="Reese J.T."/>
            <person name="Elhaik E."/>
            <person name="Landan G."/>
            <person name="Graur D."/>
            <person name="Arensburger P."/>
            <person name="Atkinson P."/>
            <person name="Beeman R.W."/>
            <person name="Beidler J."/>
            <person name="Brown S.J."/>
            <person name="Demuth J.P."/>
            <person name="Drury D.W."/>
            <person name="Du Y.Z."/>
            <person name="Fujiwara H."/>
            <person name="Lorenzen M."/>
            <person name="Maselli V."/>
            <person name="Osanai M."/>
            <person name="Park Y."/>
            <person name="Robertson H.M."/>
            <person name="Tu Z."/>
            <person name="Wang J.J."/>
            <person name="Wang S."/>
            <person name="Richards S."/>
            <person name="Song H."/>
            <person name="Zhang L."/>
            <person name="Sodergren E."/>
            <person name="Werner D."/>
            <person name="Stanke M."/>
            <person name="Morgenstern B."/>
            <person name="Solovyev V."/>
            <person name="Kosarev P."/>
            <person name="Brown G."/>
            <person name="Chen H.C."/>
            <person name="Ermolaeva O."/>
            <person name="Hlavina W."/>
            <person name="Kapustin Y."/>
            <person name="Kiryutin B."/>
            <person name="Kitts P."/>
            <person name="Maglott D."/>
            <person name="Pruitt K."/>
            <person name="Sapojnikov V."/>
            <person name="Souvorov A."/>
            <person name="Mackey A.J."/>
            <person name="Waterhouse R.M."/>
            <person name="Wyder S."/>
            <person name="Zdobnov E.M."/>
            <person name="Zdobnov E.M."/>
            <person name="Wyder S."/>
            <person name="Kriventseva E.V."/>
            <person name="Kadowaki T."/>
            <person name="Bork P."/>
            <person name="Aranda M."/>
            <person name="Bao R."/>
            <person name="Beermann A."/>
            <person name="Berns N."/>
            <person name="Bolognesi R."/>
            <person name="Bonneton F."/>
            <person name="Bopp D."/>
            <person name="Brown S.J."/>
            <person name="Bucher G."/>
            <person name="Butts T."/>
            <person name="Chaumot A."/>
            <person name="Denell R.E."/>
            <person name="Ferrier D.E."/>
            <person name="Friedrich M."/>
            <person name="Gordon C.M."/>
            <person name="Jindra M."/>
            <person name="Klingler M."/>
            <person name="Lan Q."/>
            <person name="Lattorff H.M."/>
            <person name="Laudet V."/>
            <person name="von Levetsow C."/>
            <person name="Liu Z."/>
            <person name="Lutz R."/>
            <person name="Lynch J.A."/>
            <person name="da Fonseca R.N."/>
            <person name="Posnien N."/>
            <person name="Reuter R."/>
            <person name="Roth S."/>
            <person name="Savard J."/>
            <person name="Schinko J.B."/>
            <person name="Schmitt C."/>
            <person name="Schoppmeier M."/>
            <person name="Schroder R."/>
            <person name="Shippy T.D."/>
            <person name="Simonnet F."/>
            <person name="Marques-Souza H."/>
            <person name="Tautz D."/>
            <person name="Tomoyasu Y."/>
            <person name="Trauner J."/>
            <person name="Van der Zee M."/>
            <person name="Vervoort M."/>
            <person name="Wittkopp N."/>
            <person name="Wimmer E.A."/>
            <person name="Yang X."/>
            <person name="Jones A.K."/>
            <person name="Sattelle D.B."/>
            <person name="Ebert P.R."/>
            <person name="Nelson D."/>
            <person name="Scott J.G."/>
            <person name="Beeman R.W."/>
            <person name="Muthukrishnan S."/>
            <person name="Kramer K.J."/>
            <person name="Arakane Y."/>
            <person name="Beeman R.W."/>
            <person name="Zhu Q."/>
            <person name="Hogenkamp D."/>
            <person name="Dixit R."/>
            <person name="Oppert B."/>
            <person name="Jiang H."/>
            <person name="Zou Z."/>
            <person name="Marshall J."/>
            <person name="Elpidina E."/>
            <person name="Vinokurov K."/>
            <person name="Oppert C."/>
            <person name="Zou Z."/>
            <person name="Evans J."/>
            <person name="Lu Z."/>
            <person name="Zhao P."/>
            <person name="Sumathipala N."/>
            <person name="Altincicek B."/>
            <person name="Vilcinskas A."/>
            <person name="Williams M."/>
            <person name="Hultmark D."/>
            <person name="Hetru C."/>
            <person name="Jiang H."/>
            <person name="Grimmelikhuijzen C.J."/>
            <person name="Hauser F."/>
            <person name="Cazzamali G."/>
            <person name="Williamson M."/>
            <person name="Park Y."/>
            <person name="Li B."/>
            <person name="Tanaka Y."/>
            <person name="Predel R."/>
            <person name="Neupert S."/>
            <person name="Schachtner J."/>
            <person name="Verleyen P."/>
            <person name="Raible F."/>
            <person name="Bork P."/>
            <person name="Friedrich M."/>
            <person name="Walden K.K."/>
            <person name="Robertson H.M."/>
            <person name="Angeli S."/>
            <person name="Foret S."/>
            <person name="Bucher G."/>
            <person name="Schuetz S."/>
            <person name="Maleszka R."/>
            <person name="Wimmer E.A."/>
            <person name="Beeman R.W."/>
            <person name="Lorenzen M."/>
            <person name="Tomoyasu Y."/>
            <person name="Miller S.C."/>
            <person name="Grossmann D."/>
            <person name="Bucher G."/>
        </authorList>
    </citation>
    <scope>NUCLEOTIDE SEQUENCE [LARGE SCALE GENOMIC DNA]</scope>
    <source>
        <strain evidence="2 3">Georgia GA2</strain>
    </source>
</reference>
<evidence type="ECO:0000256" key="1">
    <source>
        <dbReference type="SAM" id="MobiDB-lite"/>
    </source>
</evidence>
<dbReference type="EMBL" id="KQ971354">
    <property type="protein sequence ID" value="EFA06102.1"/>
    <property type="molecule type" value="Genomic_DNA"/>
</dbReference>
<dbReference type="Proteomes" id="UP000007266">
    <property type="component" value="Linkage group 7"/>
</dbReference>
<dbReference type="InParanoid" id="D6WQB0"/>
<accession>D6WQB0</accession>